<feature type="region of interest" description="Disordered" evidence="1">
    <location>
        <begin position="1"/>
        <end position="21"/>
    </location>
</feature>
<evidence type="ECO:0000313" key="2">
    <source>
        <dbReference type="EMBL" id="TFK29866.1"/>
    </source>
</evidence>
<gene>
    <name evidence="2" type="ORF">FA15DRAFT_183853</name>
</gene>
<feature type="region of interest" description="Disordered" evidence="1">
    <location>
        <begin position="47"/>
        <end position="105"/>
    </location>
</feature>
<evidence type="ECO:0000313" key="3">
    <source>
        <dbReference type="Proteomes" id="UP000307440"/>
    </source>
</evidence>
<feature type="compositionally biased region" description="Polar residues" evidence="1">
    <location>
        <begin position="165"/>
        <end position="182"/>
    </location>
</feature>
<dbReference type="OrthoDB" id="3058872at2759"/>
<feature type="compositionally biased region" description="Polar residues" evidence="1">
    <location>
        <begin position="635"/>
        <end position="660"/>
    </location>
</feature>
<feature type="region of interest" description="Disordered" evidence="1">
    <location>
        <begin position="164"/>
        <end position="197"/>
    </location>
</feature>
<evidence type="ECO:0000256" key="1">
    <source>
        <dbReference type="SAM" id="MobiDB-lite"/>
    </source>
</evidence>
<proteinExistence type="predicted"/>
<dbReference type="Proteomes" id="UP000307440">
    <property type="component" value="Unassembled WGS sequence"/>
</dbReference>
<feature type="region of interest" description="Disordered" evidence="1">
    <location>
        <begin position="609"/>
        <end position="725"/>
    </location>
</feature>
<dbReference type="STRING" id="230819.A0A5C3LD65"/>
<feature type="compositionally biased region" description="Polar residues" evidence="1">
    <location>
        <begin position="457"/>
        <end position="484"/>
    </location>
</feature>
<reference evidence="2 3" key="1">
    <citation type="journal article" date="2019" name="Nat. Ecol. Evol.">
        <title>Megaphylogeny resolves global patterns of mushroom evolution.</title>
        <authorList>
            <person name="Varga T."/>
            <person name="Krizsan K."/>
            <person name="Foldi C."/>
            <person name="Dima B."/>
            <person name="Sanchez-Garcia M."/>
            <person name="Sanchez-Ramirez S."/>
            <person name="Szollosi G.J."/>
            <person name="Szarkandi J.G."/>
            <person name="Papp V."/>
            <person name="Albert L."/>
            <person name="Andreopoulos W."/>
            <person name="Angelini C."/>
            <person name="Antonin V."/>
            <person name="Barry K.W."/>
            <person name="Bougher N.L."/>
            <person name="Buchanan P."/>
            <person name="Buyck B."/>
            <person name="Bense V."/>
            <person name="Catcheside P."/>
            <person name="Chovatia M."/>
            <person name="Cooper J."/>
            <person name="Damon W."/>
            <person name="Desjardin D."/>
            <person name="Finy P."/>
            <person name="Geml J."/>
            <person name="Haridas S."/>
            <person name="Hughes K."/>
            <person name="Justo A."/>
            <person name="Karasinski D."/>
            <person name="Kautmanova I."/>
            <person name="Kiss B."/>
            <person name="Kocsube S."/>
            <person name="Kotiranta H."/>
            <person name="LaButti K.M."/>
            <person name="Lechner B.E."/>
            <person name="Liimatainen K."/>
            <person name="Lipzen A."/>
            <person name="Lukacs Z."/>
            <person name="Mihaltcheva S."/>
            <person name="Morgado L.N."/>
            <person name="Niskanen T."/>
            <person name="Noordeloos M.E."/>
            <person name="Ohm R.A."/>
            <person name="Ortiz-Santana B."/>
            <person name="Ovrebo C."/>
            <person name="Racz N."/>
            <person name="Riley R."/>
            <person name="Savchenko A."/>
            <person name="Shiryaev A."/>
            <person name="Soop K."/>
            <person name="Spirin V."/>
            <person name="Szebenyi C."/>
            <person name="Tomsovsky M."/>
            <person name="Tulloss R.E."/>
            <person name="Uehling J."/>
            <person name="Grigoriev I.V."/>
            <person name="Vagvolgyi C."/>
            <person name="Papp T."/>
            <person name="Martin F.M."/>
            <person name="Miettinen O."/>
            <person name="Hibbett D.S."/>
            <person name="Nagy L.G."/>
        </authorList>
    </citation>
    <scope>NUCLEOTIDE SEQUENCE [LARGE SCALE GENOMIC DNA]</scope>
    <source>
        <strain evidence="2 3">CBS 121175</strain>
    </source>
</reference>
<dbReference type="AlphaFoldDB" id="A0A5C3LD65"/>
<organism evidence="2 3">
    <name type="scientific">Coprinopsis marcescibilis</name>
    <name type="common">Agaric fungus</name>
    <name type="synonym">Psathyrella marcescibilis</name>
    <dbReference type="NCBI Taxonomy" id="230819"/>
    <lineage>
        <taxon>Eukaryota</taxon>
        <taxon>Fungi</taxon>
        <taxon>Dikarya</taxon>
        <taxon>Basidiomycota</taxon>
        <taxon>Agaricomycotina</taxon>
        <taxon>Agaricomycetes</taxon>
        <taxon>Agaricomycetidae</taxon>
        <taxon>Agaricales</taxon>
        <taxon>Agaricineae</taxon>
        <taxon>Psathyrellaceae</taxon>
        <taxon>Coprinopsis</taxon>
    </lineage>
</organism>
<protein>
    <submittedName>
        <fullName evidence="2">Uncharacterized protein</fullName>
    </submittedName>
</protein>
<name>A0A5C3LD65_COPMA</name>
<feature type="region of interest" description="Disordered" evidence="1">
    <location>
        <begin position="382"/>
        <end position="597"/>
    </location>
</feature>
<feature type="region of interest" description="Disordered" evidence="1">
    <location>
        <begin position="779"/>
        <end position="834"/>
    </location>
</feature>
<feature type="compositionally biased region" description="Polar residues" evidence="1">
    <location>
        <begin position="550"/>
        <end position="564"/>
    </location>
</feature>
<keyword evidence="3" id="KW-1185">Reference proteome</keyword>
<feature type="compositionally biased region" description="Basic and acidic residues" evidence="1">
    <location>
        <begin position="390"/>
        <end position="413"/>
    </location>
</feature>
<feature type="compositionally biased region" description="Basic and acidic residues" evidence="1">
    <location>
        <begin position="1"/>
        <end position="11"/>
    </location>
</feature>
<feature type="compositionally biased region" description="Basic and acidic residues" evidence="1">
    <location>
        <begin position="61"/>
        <end position="71"/>
    </location>
</feature>
<feature type="compositionally biased region" description="Basic residues" evidence="1">
    <location>
        <begin position="814"/>
        <end position="826"/>
    </location>
</feature>
<feature type="compositionally biased region" description="Polar residues" evidence="1">
    <location>
        <begin position="609"/>
        <end position="629"/>
    </location>
</feature>
<feature type="compositionally biased region" description="Basic and acidic residues" evidence="1">
    <location>
        <begin position="436"/>
        <end position="450"/>
    </location>
</feature>
<dbReference type="EMBL" id="ML210147">
    <property type="protein sequence ID" value="TFK29866.1"/>
    <property type="molecule type" value="Genomic_DNA"/>
</dbReference>
<feature type="compositionally biased region" description="Polar residues" evidence="1">
    <location>
        <begin position="571"/>
        <end position="582"/>
    </location>
</feature>
<sequence length="834" mass="91620">MSEPAAERDLTPSRTAGTSVPVHALAPSVPVGHSLPLEAKGYYNADVGDSRTLAPSNVPRQDSKNITHSDPRVSATPISRESPLPQTALDRIDAKPSPVQKLHVPPSVQSVQQVVNHSQVITQKGIDNFGVSPGVVRSIERRDQRETGDPIPRRETKVDLLTEFPGNSNRNVRQTDKPSNGSRGLGNGIPHGTGIQLNDSPKGYLESNIASQFQGRRPSISLEDSNRIVDRDKQMVIPVQPQHTVHINHPLDQPVVSAPHHIGHRQASSVYVPPPSARPSLLQLPAVTAETPENPQLALANNENPTATVPGSVRPALVSLPPSTSKQDGNERVRRLETHTLNERLDITEQTYASRAPDQVRTTLQMSAGTAVPSSTRPILLELPEITSSDQERFRQKVEDTRSGRSHALKPDFRYPSVSSIVPGSARPPPLPLPSDSKEEERDRASRYADRPPASAPPTNQRHAISSKQSEHQQATTQHRTAVSRQEDNPQLGRHKHSWSVPPNIGPSTRQASSHHRPVHSQVPGSTRNATVPLPSQPQEPQRNLHPQVPGSTRHATIPLPTSHSYDHRPTYQQVPSITRQATMPPPVQMPRQSSYEPDETILLTPSSLAPTSMLPSLSQQANPRSSENVLPANNLASGSHSPPEQQNKSNPANAPSISRATHRRPRVIDDRDVQPAIKRSPKRRPHQVGEYGHRSVPIHQSQEDPRSESKPFNPFRYLGSHGPRKRTMSMVSLEARDGTAPSTVVGSPDASMCSTAPFTLPPVQDPIAAAEKWRNSEEAKFKESTKTRRSRPGVVVQVPVDEDRDSLDENKPSRPRRLGRRKRPPTRPTQERA</sequence>
<accession>A0A5C3LD65</accession>